<organism evidence="1 2">
    <name type="scientific">Corallococcus macrosporus DSM 14697</name>
    <dbReference type="NCBI Taxonomy" id="1189310"/>
    <lineage>
        <taxon>Bacteria</taxon>
        <taxon>Pseudomonadati</taxon>
        <taxon>Myxococcota</taxon>
        <taxon>Myxococcia</taxon>
        <taxon>Myxococcales</taxon>
        <taxon>Cystobacterineae</taxon>
        <taxon>Myxococcaceae</taxon>
        <taxon>Corallococcus</taxon>
    </lineage>
</organism>
<evidence type="ECO:0000313" key="2">
    <source>
        <dbReference type="Proteomes" id="UP000217343"/>
    </source>
</evidence>
<evidence type="ECO:0000313" key="1">
    <source>
        <dbReference type="EMBL" id="ATB51533.1"/>
    </source>
</evidence>
<dbReference type="Proteomes" id="UP000217343">
    <property type="component" value="Chromosome"/>
</dbReference>
<dbReference type="EMBL" id="CP022203">
    <property type="protein sequence ID" value="ATB51533.1"/>
    <property type="molecule type" value="Genomic_DNA"/>
</dbReference>
<sequence length="331" mass="34652">MLAPTAASSRVAVAVVPQVMNVRSTWNAGAVPGLTRVRGASPVPSGTLAAASSRVVVAVCPRARKRQFHVEREHGVGAPAGSRCIASSTWSPGRCFIAGRRGGGPAVHERQFHVEREHGVGAPAGSRCITSSTWNAGAVLAPTAASSRVVVAVVPRARKRQFHVEREHGVGAPACSRCIASSTWSPGRCFIAGCRGGVPACSRCIASSTWNASTVLARPACSPRIASFMRGARYGFIGHGRGGVPARSRTPPPCEPKQRCRGPSVLVVHRQLDTGRQPPLHHGWPRQEPACSRTPASCGPKHRCLRCFFAAAGDAGPHARSSGAVMRKGTS</sequence>
<reference evidence="1 2" key="1">
    <citation type="submission" date="2017-06" db="EMBL/GenBank/DDBJ databases">
        <title>Sequencing and comparative analysis of myxobacterial genomes.</title>
        <authorList>
            <person name="Rupp O."/>
            <person name="Goesmann A."/>
            <person name="Sogaard-Andersen L."/>
        </authorList>
    </citation>
    <scope>NUCLEOTIDE SEQUENCE [LARGE SCALE GENOMIC DNA]</scope>
    <source>
        <strain evidence="1 2">DSM 14697</strain>
    </source>
</reference>
<gene>
    <name evidence="1" type="ORF">MYMAC_007196</name>
</gene>
<accession>A0A286SGP3</accession>
<protein>
    <submittedName>
        <fullName evidence="1">Uncharacterized protein</fullName>
    </submittedName>
</protein>
<dbReference type="AlphaFoldDB" id="A0A286SGP3"/>
<keyword evidence="2" id="KW-1185">Reference proteome</keyword>
<proteinExistence type="predicted"/>
<name>A0A286SGP3_9BACT</name>
<dbReference type="KEGG" id="mmas:MYMAC_007196"/>